<reference evidence="1" key="1">
    <citation type="journal article" date="2014" name="Front. Microbiol.">
        <title>High frequency of phylogenetically diverse reductive dehalogenase-homologous genes in deep subseafloor sedimentary metagenomes.</title>
        <authorList>
            <person name="Kawai M."/>
            <person name="Futagami T."/>
            <person name="Toyoda A."/>
            <person name="Takaki Y."/>
            <person name="Nishi S."/>
            <person name="Hori S."/>
            <person name="Arai W."/>
            <person name="Tsubouchi T."/>
            <person name="Morono Y."/>
            <person name="Uchiyama I."/>
            <person name="Ito T."/>
            <person name="Fujiyama A."/>
            <person name="Inagaki F."/>
            <person name="Takami H."/>
        </authorList>
    </citation>
    <scope>NUCLEOTIDE SEQUENCE</scope>
    <source>
        <strain evidence="1">Expedition CK06-06</strain>
    </source>
</reference>
<dbReference type="EMBL" id="BARU01026175">
    <property type="protein sequence ID" value="GAH74774.1"/>
    <property type="molecule type" value="Genomic_DNA"/>
</dbReference>
<proteinExistence type="predicted"/>
<accession>X1J8R7</accession>
<gene>
    <name evidence="1" type="ORF">S03H2_42086</name>
</gene>
<evidence type="ECO:0000313" key="1">
    <source>
        <dbReference type="EMBL" id="GAH74774.1"/>
    </source>
</evidence>
<name>X1J8R7_9ZZZZ</name>
<protein>
    <submittedName>
        <fullName evidence="1">Uncharacterized protein</fullName>
    </submittedName>
</protein>
<organism evidence="1">
    <name type="scientific">marine sediment metagenome</name>
    <dbReference type="NCBI Taxonomy" id="412755"/>
    <lineage>
        <taxon>unclassified sequences</taxon>
        <taxon>metagenomes</taxon>
        <taxon>ecological metagenomes</taxon>
    </lineage>
</organism>
<sequence>MRKSIIFKEKKPGYRKLVLEVLFKHGPLTAWGIAERIETILDAQWTTDKIYRAIRRKKYGALLQLKEREYILF</sequence>
<comment type="caution">
    <text evidence="1">The sequence shown here is derived from an EMBL/GenBank/DDBJ whole genome shotgun (WGS) entry which is preliminary data.</text>
</comment>
<feature type="non-terminal residue" evidence="1">
    <location>
        <position position="73"/>
    </location>
</feature>
<dbReference type="AlphaFoldDB" id="X1J8R7"/>